<organism evidence="2 4">
    <name type="scientific">Cajanus cajan</name>
    <name type="common">Pigeon pea</name>
    <name type="synonym">Cajanus indicus</name>
    <dbReference type="NCBI Taxonomy" id="3821"/>
    <lineage>
        <taxon>Eukaryota</taxon>
        <taxon>Viridiplantae</taxon>
        <taxon>Streptophyta</taxon>
        <taxon>Embryophyta</taxon>
        <taxon>Tracheophyta</taxon>
        <taxon>Spermatophyta</taxon>
        <taxon>Magnoliopsida</taxon>
        <taxon>eudicotyledons</taxon>
        <taxon>Gunneridae</taxon>
        <taxon>Pentapetalae</taxon>
        <taxon>rosids</taxon>
        <taxon>fabids</taxon>
        <taxon>Fabales</taxon>
        <taxon>Fabaceae</taxon>
        <taxon>Papilionoideae</taxon>
        <taxon>50 kb inversion clade</taxon>
        <taxon>NPAAA clade</taxon>
        <taxon>indigoferoid/millettioid clade</taxon>
        <taxon>Phaseoleae</taxon>
        <taxon>Cajanus</taxon>
    </lineage>
</organism>
<evidence type="ECO:0000313" key="4">
    <source>
        <dbReference type="Proteomes" id="UP000075243"/>
    </source>
</evidence>
<dbReference type="AlphaFoldDB" id="A0A151SGX0"/>
<gene>
    <name evidence="2" type="ORF">KK1_000126</name>
    <name evidence="3" type="ORF">KK1_000142</name>
</gene>
<name>A0A151SGX0_CAJCA</name>
<feature type="domain" description="Reverse transcriptase Ty1/copia-type" evidence="1">
    <location>
        <begin position="1"/>
        <end position="104"/>
    </location>
</feature>
<dbReference type="Pfam" id="PF07727">
    <property type="entry name" value="RVT_2"/>
    <property type="match status" value="1"/>
</dbReference>
<dbReference type="Gramene" id="C.cajan_00125.t">
    <property type="protein sequence ID" value="C.cajan_00125.t.cds1"/>
    <property type="gene ID" value="C.cajan_00125"/>
</dbReference>
<proteinExistence type="predicted"/>
<accession>A0A151SGX0</accession>
<sequence length="113" mass="13037">MDVKSAFLNETILEEIYVSQPPGFENDLLSSNVFKLNKALYGLKQAPQAWYDKLSFFLISNNFIKGKIDSTLFRKELKDDFIIIQIYVGDIIFGVTNKNFAKNFPSLCRMNLK</sequence>
<dbReference type="Gramene" id="C.cajan_00141.t">
    <property type="protein sequence ID" value="C.cajan_00141.t.cds1"/>
    <property type="gene ID" value="C.cajan_00141"/>
</dbReference>
<dbReference type="EMBL" id="CM003613">
    <property type="protein sequence ID" value="KYP53961.1"/>
    <property type="molecule type" value="Genomic_DNA"/>
</dbReference>
<dbReference type="Proteomes" id="UP000075243">
    <property type="component" value="Chromosome 11"/>
</dbReference>
<dbReference type="InterPro" id="IPR013103">
    <property type="entry name" value="RVT_2"/>
</dbReference>
<keyword evidence="4" id="KW-1185">Reference proteome</keyword>
<reference evidence="2 4" key="1">
    <citation type="journal article" date="2012" name="Nat. Biotechnol.">
        <title>Draft genome sequence of pigeonpea (Cajanus cajan), an orphan legume crop of resource-poor farmers.</title>
        <authorList>
            <person name="Varshney R.K."/>
            <person name="Chen W."/>
            <person name="Li Y."/>
            <person name="Bharti A.K."/>
            <person name="Saxena R.K."/>
            <person name="Schlueter J.A."/>
            <person name="Donoghue M.T."/>
            <person name="Azam S."/>
            <person name="Fan G."/>
            <person name="Whaley A.M."/>
            <person name="Farmer A.D."/>
            <person name="Sheridan J."/>
            <person name="Iwata A."/>
            <person name="Tuteja R."/>
            <person name="Penmetsa R.V."/>
            <person name="Wu W."/>
            <person name="Upadhyaya H.D."/>
            <person name="Yang S.P."/>
            <person name="Shah T."/>
            <person name="Saxena K.B."/>
            <person name="Michael T."/>
            <person name="McCombie W.R."/>
            <person name="Yang B."/>
            <person name="Zhang G."/>
            <person name="Yang H."/>
            <person name="Wang J."/>
            <person name="Spillane C."/>
            <person name="Cook D.R."/>
            <person name="May G.D."/>
            <person name="Xu X."/>
            <person name="Jackson S.A."/>
        </authorList>
    </citation>
    <scope>NUCLEOTIDE SEQUENCE [LARGE SCALE GENOMIC DNA]</scope>
    <source>
        <strain evidence="4">cv. Asha</strain>
    </source>
</reference>
<evidence type="ECO:0000313" key="3">
    <source>
        <dbReference type="EMBL" id="KYP53977.1"/>
    </source>
</evidence>
<dbReference type="EMBL" id="CM003613">
    <property type="protein sequence ID" value="KYP53977.1"/>
    <property type="molecule type" value="Genomic_DNA"/>
</dbReference>
<protein>
    <submittedName>
        <fullName evidence="2">Retrovirus-related Pol polyprotein from transposon TNT 1-94</fullName>
    </submittedName>
</protein>
<dbReference type="STRING" id="3821.A0A151SGX0"/>
<evidence type="ECO:0000313" key="2">
    <source>
        <dbReference type="EMBL" id="KYP53961.1"/>
    </source>
</evidence>
<evidence type="ECO:0000259" key="1">
    <source>
        <dbReference type="Pfam" id="PF07727"/>
    </source>
</evidence>